<feature type="compositionally biased region" description="Low complexity" evidence="1">
    <location>
        <begin position="117"/>
        <end position="137"/>
    </location>
</feature>
<feature type="compositionally biased region" description="Basic and acidic residues" evidence="1">
    <location>
        <begin position="1"/>
        <end position="22"/>
    </location>
</feature>
<sequence>MTDRSGRGDRRDRDRRRDEEKRGRSRDRRAKKTNRSRDRERRGRDEETDRSRSSKPVLVPAQAAPAPAPSAEAAAPGEAEATEPPSHDDEEGEESEDCVMDPTVSVDDLRPVKHAVPEAGEAARPGPAKAETSTRTTTTHKRSGGPPQPHQGETKRDHGHKTGEKRAQGHKPGEKRDQGHKPGEKRDQGHEKRDQGHKPGVKRDQGHKPESKRKDESHQGDKADQGEKPQGQTDDDKTGRYECSVCNRVVGGGIAGSWQHRRSPYHLACYHYWNHNETIRWKNCLEEGQRWSKHCWSTNTTGPEDDTLPNKPKKKQRSPVPVRSEVDTKRSRFDKDHQGDPGPDGGAGSSGRNLLLQMWQ</sequence>
<evidence type="ECO:0000313" key="3">
    <source>
        <dbReference type="Proteomes" id="UP001642484"/>
    </source>
</evidence>
<feature type="compositionally biased region" description="Basic residues" evidence="1">
    <location>
        <begin position="23"/>
        <end position="34"/>
    </location>
</feature>
<evidence type="ECO:0000313" key="2">
    <source>
        <dbReference type="EMBL" id="CAK9015547.1"/>
    </source>
</evidence>
<protein>
    <submittedName>
        <fullName evidence="2">Uncharacterized protein</fullName>
    </submittedName>
</protein>
<proteinExistence type="predicted"/>
<gene>
    <name evidence="2" type="ORF">CCMP2556_LOCUS12144</name>
</gene>
<feature type="compositionally biased region" description="Acidic residues" evidence="1">
    <location>
        <begin position="88"/>
        <end position="99"/>
    </location>
</feature>
<dbReference type="Proteomes" id="UP001642484">
    <property type="component" value="Unassembled WGS sequence"/>
</dbReference>
<feature type="compositionally biased region" description="Basic and acidic residues" evidence="1">
    <location>
        <begin position="324"/>
        <end position="339"/>
    </location>
</feature>
<keyword evidence="3" id="KW-1185">Reference proteome</keyword>
<evidence type="ECO:0000256" key="1">
    <source>
        <dbReference type="SAM" id="MobiDB-lite"/>
    </source>
</evidence>
<reference evidence="2 3" key="1">
    <citation type="submission" date="2024-02" db="EMBL/GenBank/DDBJ databases">
        <authorList>
            <person name="Chen Y."/>
            <person name="Shah S."/>
            <person name="Dougan E. K."/>
            <person name="Thang M."/>
            <person name="Chan C."/>
        </authorList>
    </citation>
    <scope>NUCLEOTIDE SEQUENCE [LARGE SCALE GENOMIC DNA]</scope>
</reference>
<feature type="non-terminal residue" evidence="2">
    <location>
        <position position="360"/>
    </location>
</feature>
<comment type="caution">
    <text evidence="2">The sequence shown here is derived from an EMBL/GenBank/DDBJ whole genome shotgun (WGS) entry which is preliminary data.</text>
</comment>
<organism evidence="2 3">
    <name type="scientific">Durusdinium trenchii</name>
    <dbReference type="NCBI Taxonomy" id="1381693"/>
    <lineage>
        <taxon>Eukaryota</taxon>
        <taxon>Sar</taxon>
        <taxon>Alveolata</taxon>
        <taxon>Dinophyceae</taxon>
        <taxon>Suessiales</taxon>
        <taxon>Symbiodiniaceae</taxon>
        <taxon>Durusdinium</taxon>
    </lineage>
</organism>
<feature type="region of interest" description="Disordered" evidence="1">
    <location>
        <begin position="1"/>
        <end position="239"/>
    </location>
</feature>
<feature type="compositionally biased region" description="Basic and acidic residues" evidence="1">
    <location>
        <begin position="152"/>
        <end position="227"/>
    </location>
</feature>
<accession>A0ABP0JN66</accession>
<dbReference type="EMBL" id="CAXAMN010005848">
    <property type="protein sequence ID" value="CAK9015547.1"/>
    <property type="molecule type" value="Genomic_DNA"/>
</dbReference>
<feature type="compositionally biased region" description="Low complexity" evidence="1">
    <location>
        <begin position="60"/>
        <end position="84"/>
    </location>
</feature>
<name>A0ABP0JN66_9DINO</name>
<feature type="compositionally biased region" description="Basic and acidic residues" evidence="1">
    <location>
        <begin position="35"/>
        <end position="52"/>
    </location>
</feature>
<feature type="region of interest" description="Disordered" evidence="1">
    <location>
        <begin position="298"/>
        <end position="360"/>
    </location>
</feature>